<proteinExistence type="predicted"/>
<evidence type="ECO:0000313" key="1">
    <source>
        <dbReference type="EMBL" id="PKI67942.1"/>
    </source>
</evidence>
<comment type="caution">
    <text evidence="1">The sequence shown here is derived from an EMBL/GenBank/DDBJ whole genome shotgun (WGS) entry which is preliminary data.</text>
</comment>
<evidence type="ECO:0000313" key="2">
    <source>
        <dbReference type="Proteomes" id="UP000233551"/>
    </source>
</evidence>
<dbReference type="AlphaFoldDB" id="A0A2I0KHD6"/>
<name>A0A2I0KHD6_PUNGR</name>
<dbReference type="EMBL" id="PGOL01000571">
    <property type="protein sequence ID" value="PKI67942.1"/>
    <property type="molecule type" value="Genomic_DNA"/>
</dbReference>
<reference evidence="1 2" key="1">
    <citation type="submission" date="2017-11" db="EMBL/GenBank/DDBJ databases">
        <title>De-novo sequencing of pomegranate (Punica granatum L.) genome.</title>
        <authorList>
            <person name="Akparov Z."/>
            <person name="Amiraslanov A."/>
            <person name="Hajiyeva S."/>
            <person name="Abbasov M."/>
            <person name="Kaur K."/>
            <person name="Hamwieh A."/>
            <person name="Solovyev V."/>
            <person name="Salamov A."/>
            <person name="Braich B."/>
            <person name="Kosarev P."/>
            <person name="Mahmoud A."/>
            <person name="Hajiyev E."/>
            <person name="Babayeva S."/>
            <person name="Izzatullayeva V."/>
            <person name="Mammadov A."/>
            <person name="Mammadov A."/>
            <person name="Sharifova S."/>
            <person name="Ojaghi J."/>
            <person name="Eynullazada K."/>
            <person name="Bayramov B."/>
            <person name="Abdulazimova A."/>
            <person name="Shahmuradov I."/>
        </authorList>
    </citation>
    <scope>NUCLEOTIDE SEQUENCE [LARGE SCALE GENOMIC DNA]</scope>
    <source>
        <strain evidence="2">cv. AG2017</strain>
        <tissue evidence="1">Leaf</tissue>
    </source>
</reference>
<protein>
    <submittedName>
        <fullName evidence="1">Uncharacterized protein</fullName>
    </submittedName>
</protein>
<accession>A0A2I0KHD6</accession>
<dbReference type="Proteomes" id="UP000233551">
    <property type="component" value="Unassembled WGS sequence"/>
</dbReference>
<sequence length="121" mass="13144">MNRVGSDRPPKGETARKSVGADWGCWVEMGRTSGLDLRKKNKLGRGPLTEGGRDRGAAAATALRAAVLAPERRDEGRNGRGRWLWTPPVLRRGCSGPHGSFCGFLAKVSEFSDLQIPRNES</sequence>
<gene>
    <name evidence="1" type="ORF">CRG98_011538</name>
</gene>
<organism evidence="1 2">
    <name type="scientific">Punica granatum</name>
    <name type="common">Pomegranate</name>
    <dbReference type="NCBI Taxonomy" id="22663"/>
    <lineage>
        <taxon>Eukaryota</taxon>
        <taxon>Viridiplantae</taxon>
        <taxon>Streptophyta</taxon>
        <taxon>Embryophyta</taxon>
        <taxon>Tracheophyta</taxon>
        <taxon>Spermatophyta</taxon>
        <taxon>Magnoliopsida</taxon>
        <taxon>eudicotyledons</taxon>
        <taxon>Gunneridae</taxon>
        <taxon>Pentapetalae</taxon>
        <taxon>rosids</taxon>
        <taxon>malvids</taxon>
        <taxon>Myrtales</taxon>
        <taxon>Lythraceae</taxon>
        <taxon>Punica</taxon>
    </lineage>
</organism>
<keyword evidence="2" id="KW-1185">Reference proteome</keyword>